<evidence type="ECO:0000313" key="1">
    <source>
        <dbReference type="EMBL" id="PIO74560.1"/>
    </source>
</evidence>
<reference evidence="1 2" key="1">
    <citation type="submission" date="2015-09" db="EMBL/GenBank/DDBJ databases">
        <title>Draft genome of the parasitic nematode Teladorsagia circumcincta isolate WARC Sus (inbred).</title>
        <authorList>
            <person name="Mitreva M."/>
        </authorList>
    </citation>
    <scope>NUCLEOTIDE SEQUENCE [LARGE SCALE GENOMIC DNA]</scope>
    <source>
        <strain evidence="1 2">S</strain>
    </source>
</reference>
<evidence type="ECO:0000313" key="2">
    <source>
        <dbReference type="Proteomes" id="UP000230423"/>
    </source>
</evidence>
<dbReference type="EMBL" id="KZ345254">
    <property type="protein sequence ID" value="PIO74560.1"/>
    <property type="molecule type" value="Genomic_DNA"/>
</dbReference>
<protein>
    <submittedName>
        <fullName evidence="1">Uncharacterized protein</fullName>
    </submittedName>
</protein>
<keyword evidence="2" id="KW-1185">Reference proteome</keyword>
<dbReference type="AlphaFoldDB" id="A0A2G9UYI9"/>
<sequence>MNRFSPKYVGTYLEGHANQGRDTIMYIDDDNQKHVVKGILRDMLLDKMDPHKVEVFCLGAYT</sequence>
<dbReference type="Proteomes" id="UP000230423">
    <property type="component" value="Unassembled WGS sequence"/>
</dbReference>
<dbReference type="OrthoDB" id="5841937at2759"/>
<name>A0A2G9UYI9_TELCI</name>
<gene>
    <name evidence="1" type="ORF">TELCIR_03425</name>
</gene>
<accession>A0A2G9UYI9</accession>
<organism evidence="1 2">
    <name type="scientific">Teladorsagia circumcincta</name>
    <name type="common">Brown stomach worm</name>
    <name type="synonym">Ostertagia circumcincta</name>
    <dbReference type="NCBI Taxonomy" id="45464"/>
    <lineage>
        <taxon>Eukaryota</taxon>
        <taxon>Metazoa</taxon>
        <taxon>Ecdysozoa</taxon>
        <taxon>Nematoda</taxon>
        <taxon>Chromadorea</taxon>
        <taxon>Rhabditida</taxon>
        <taxon>Rhabditina</taxon>
        <taxon>Rhabditomorpha</taxon>
        <taxon>Strongyloidea</taxon>
        <taxon>Trichostrongylidae</taxon>
        <taxon>Teladorsagia</taxon>
    </lineage>
</organism>
<proteinExistence type="predicted"/>